<name>A0A0G3M7F5_CHRGL</name>
<accession>A0A0G3M7F5</accession>
<dbReference type="EMBL" id="CP009928">
    <property type="protein sequence ID" value="AKK73943.1"/>
    <property type="molecule type" value="Genomic_DNA"/>
</dbReference>
<dbReference type="PATRIC" id="fig|1324352.5.peg.3384"/>
<evidence type="ECO:0000313" key="2">
    <source>
        <dbReference type="Proteomes" id="UP000035213"/>
    </source>
</evidence>
<dbReference type="AlphaFoldDB" id="A0A0G3M7F5"/>
<dbReference type="Proteomes" id="UP000035213">
    <property type="component" value="Chromosome"/>
</dbReference>
<reference evidence="1 2" key="1">
    <citation type="submission" date="2014-11" db="EMBL/GenBank/DDBJ databases">
        <authorList>
            <person name="Park G.-S."/>
            <person name="Hong S.-J."/>
            <person name="Jung B.K."/>
            <person name="Khan A.R."/>
            <person name="Kwak Y."/>
            <person name="Shin J.-H."/>
        </authorList>
    </citation>
    <scope>NUCLEOTIDE SEQUENCE [LARGE SCALE GENOMIC DNA]</scope>
    <source>
        <strain evidence="1 2">DSM 27622</strain>
    </source>
</reference>
<gene>
    <name evidence="1" type="ORF">OK18_16205</name>
</gene>
<dbReference type="KEGG" id="cgn:OK18_16205"/>
<evidence type="ECO:0000313" key="1">
    <source>
        <dbReference type="EMBL" id="AKK73943.1"/>
    </source>
</evidence>
<protein>
    <submittedName>
        <fullName evidence="1">Uncharacterized protein</fullName>
    </submittedName>
</protein>
<sequence>MVFIQAHIINRRDINNITHPPKALADVCFNRVHNGWAEIIIPVSQWTSDKVTLKIYGQNGNLINGTNGVTFDTNVLTKVSTNGQEYYFLKGRPVSGVQNVETFTYEVSSPQDAAVSKTFDALPSKEQANIAGASTVCIPKAAVCFNRVHNGWAEIIIPVSQWTSDKVTLKIYGQNGDAINGANGVAFDTTSLTKISSNGQEYYFLKGRPVSGVQNVETFTYEVSSPQDAAISKTFDALPSKEQANIAGASTVCIPKAAVCFNRVHNGWTEITIPVSQWKSDKVTLKIYGQNGDAINGADGVAFDTTSLTKISSNGQEYYFLKGRPVSGVQNVETFTYEVSSPQDAAVSKTFDALPSKEQANIAGASTVCISKAAVCFNRVHNGWAEITIPVNQWKSDKVTLKIYGQNGDAINGANGVIFDTTSLTKISSNGQEYYFLKGRPVSGVQNVETFTYEVSSPQDAAVSKTFDALLSKEQANIAGASTVCIPKAAVCFNRVHNGWAEITIPVNQWKSDKVTLKIYGQNGDAINGANGVIFDTTSLTKISSNGQEYYFLKGRPVSGVQNVETFTYEVSSPQDAAVSKTFDAVPSDQWNDFEKQKTCATKAGGICVDRNKNNYTIYIPVSEWKGTSVKIRFFNINGDVISSQDFASPATEI</sequence>
<organism evidence="1 2">
    <name type="scientific">Chryseobacterium gallinarum</name>
    <dbReference type="NCBI Taxonomy" id="1324352"/>
    <lineage>
        <taxon>Bacteria</taxon>
        <taxon>Pseudomonadati</taxon>
        <taxon>Bacteroidota</taxon>
        <taxon>Flavobacteriia</taxon>
        <taxon>Flavobacteriales</taxon>
        <taxon>Weeksellaceae</taxon>
        <taxon>Chryseobacterium group</taxon>
        <taxon>Chryseobacterium</taxon>
    </lineage>
</organism>
<proteinExistence type="predicted"/>
<dbReference type="STRING" id="1324352.OK18_16205"/>